<dbReference type="PANTHER" id="PTHR30477:SF24">
    <property type="entry name" value="IRON TRANSPORT SYSTEM MEMBRANE PROTEIN HI_0359-RELATED"/>
    <property type="match status" value="1"/>
</dbReference>
<feature type="transmembrane region" description="Helical" evidence="7">
    <location>
        <begin position="224"/>
        <end position="244"/>
    </location>
</feature>
<feature type="transmembrane region" description="Helical" evidence="7">
    <location>
        <begin position="250"/>
        <end position="268"/>
    </location>
</feature>
<feature type="transmembrane region" description="Helical" evidence="7">
    <location>
        <begin position="197"/>
        <end position="217"/>
    </location>
</feature>
<keyword evidence="4 7" id="KW-1133">Transmembrane helix</keyword>
<name>M4VJU4_9BACT</name>
<keyword evidence="5 7" id="KW-0472">Membrane</keyword>
<protein>
    <submittedName>
        <fullName evidence="8">Manganese ABC transporter, inner membrane permease protein SitD</fullName>
    </submittedName>
</protein>
<proteinExistence type="inferred from homology"/>
<comment type="similarity">
    <text evidence="2 6">Belongs to the ABC-3 integral membrane protein family.</text>
</comment>
<accession>M4VJU4</accession>
<dbReference type="Pfam" id="PF00950">
    <property type="entry name" value="ABC-3"/>
    <property type="match status" value="1"/>
</dbReference>
<feature type="transmembrane region" description="Helical" evidence="7">
    <location>
        <begin position="20"/>
        <end position="40"/>
    </location>
</feature>
<evidence type="ECO:0000256" key="2">
    <source>
        <dbReference type="ARBA" id="ARBA00008034"/>
    </source>
</evidence>
<dbReference type="GO" id="GO:0071281">
    <property type="term" value="P:cellular response to iron ion"/>
    <property type="evidence" value="ECO:0007669"/>
    <property type="project" value="UniProtKB-ARBA"/>
</dbReference>
<dbReference type="AlphaFoldDB" id="M4VJU4"/>
<dbReference type="PATRIC" id="fig|349215.9.peg.1913"/>
<dbReference type="Gene3D" id="1.10.3470.10">
    <property type="entry name" value="ABC transporter involved in vitamin B12 uptake, BtuC"/>
    <property type="match status" value="1"/>
</dbReference>
<organism evidence="8 9">
    <name type="scientific">Micavibrio aeruginosavorus EPB</name>
    <dbReference type="NCBI Taxonomy" id="349215"/>
    <lineage>
        <taxon>Bacteria</taxon>
        <taxon>Pseudomonadati</taxon>
        <taxon>Bdellovibrionota</taxon>
        <taxon>Bdellovibrionia</taxon>
        <taxon>Bdellovibrionales</taxon>
        <taxon>Pseudobdellovibrionaceae</taxon>
        <taxon>Micavibrio</taxon>
    </lineage>
</organism>
<evidence type="ECO:0000256" key="4">
    <source>
        <dbReference type="ARBA" id="ARBA00022989"/>
    </source>
</evidence>
<dbReference type="RefSeq" id="WP_015468297.1">
    <property type="nucleotide sequence ID" value="NC_020812.1"/>
</dbReference>
<dbReference type="GO" id="GO:0010043">
    <property type="term" value="P:response to zinc ion"/>
    <property type="evidence" value="ECO:0007669"/>
    <property type="project" value="TreeGrafter"/>
</dbReference>
<reference evidence="8 9" key="1">
    <citation type="journal article" date="2013" name="ISME J.">
        <title>By their genes ye shall know them: genomic signatures of predatory bacteria.</title>
        <authorList>
            <person name="Pasternak Z."/>
            <person name="Pietrokovski S."/>
            <person name="Rotem O."/>
            <person name="Gophna U."/>
            <person name="Lurie-Weinberger M.N."/>
            <person name="Jurkevitch E."/>
        </authorList>
    </citation>
    <scope>NUCLEOTIDE SEQUENCE [LARGE SCALE GENOMIC DNA]</scope>
    <source>
        <strain evidence="8">EPB</strain>
    </source>
</reference>
<comment type="subcellular location">
    <subcellularLocation>
        <location evidence="6">Cell membrane</location>
        <topology evidence="6">Multi-pass membrane protein</topology>
    </subcellularLocation>
    <subcellularLocation>
        <location evidence="1">Membrane</location>
        <topology evidence="1">Multi-pass membrane protein</topology>
    </subcellularLocation>
</comment>
<dbReference type="STRING" id="349215.A11S_1969"/>
<dbReference type="HOGENOM" id="CLU_028808_4_0_5"/>
<evidence type="ECO:0000313" key="8">
    <source>
        <dbReference type="EMBL" id="AGH98770.1"/>
    </source>
</evidence>
<dbReference type="GO" id="GO:0043190">
    <property type="term" value="C:ATP-binding cassette (ABC) transporter complex"/>
    <property type="evidence" value="ECO:0007669"/>
    <property type="project" value="InterPro"/>
</dbReference>
<evidence type="ECO:0000313" key="9">
    <source>
        <dbReference type="Proteomes" id="UP000011932"/>
    </source>
</evidence>
<dbReference type="FunFam" id="1.10.3470.10:FF:000003">
    <property type="entry name" value="Iron ABC transporter permease SitD"/>
    <property type="match status" value="1"/>
</dbReference>
<sequence length="280" mass="29842">MDTLYSFLIEPLSHDFMQRALIISTMIGVVCSVFSCFLVLKGWSLMGDAVSHAVLPGIAIAYVIGMPMAIGAFVAGLLCAVGTGYLKNNSRVKEDAVMGILFSGMFALGLVLLTKIETDVHLLHILFGNVLGVSTRDMVEAGSISAIVTAIMVIKRRDLMLYCFDPAHAAVLGLPIKFLHFGLLILLALTIVSALKAAGIILVVAMLIAPGAIGFLLTRSFDRMMMVAVGVSVFSCLAGTIISFHIDAATAPLIVVIQSLFFLGALVWSTTRRPTVKAHT</sequence>
<dbReference type="InterPro" id="IPR037294">
    <property type="entry name" value="ABC_BtuC-like"/>
</dbReference>
<dbReference type="GO" id="GO:0055085">
    <property type="term" value="P:transmembrane transport"/>
    <property type="evidence" value="ECO:0007669"/>
    <property type="project" value="InterPro"/>
</dbReference>
<gene>
    <name evidence="8" type="ORF">A11S_1969</name>
</gene>
<feature type="transmembrane region" description="Helical" evidence="7">
    <location>
        <begin position="60"/>
        <end position="86"/>
    </location>
</feature>
<evidence type="ECO:0000256" key="5">
    <source>
        <dbReference type="ARBA" id="ARBA00023136"/>
    </source>
</evidence>
<evidence type="ECO:0000256" key="3">
    <source>
        <dbReference type="ARBA" id="ARBA00022692"/>
    </source>
</evidence>
<dbReference type="CDD" id="cd06550">
    <property type="entry name" value="TM_ABC_iron-siderophores_like"/>
    <property type="match status" value="1"/>
</dbReference>
<keyword evidence="6" id="KW-0813">Transport</keyword>
<feature type="transmembrane region" description="Helical" evidence="7">
    <location>
        <begin position="167"/>
        <end position="191"/>
    </location>
</feature>
<evidence type="ECO:0000256" key="1">
    <source>
        <dbReference type="ARBA" id="ARBA00004141"/>
    </source>
</evidence>
<dbReference type="Proteomes" id="UP000011932">
    <property type="component" value="Chromosome"/>
</dbReference>
<keyword evidence="3 6" id="KW-0812">Transmembrane</keyword>
<dbReference type="EMBL" id="CP003538">
    <property type="protein sequence ID" value="AGH98770.1"/>
    <property type="molecule type" value="Genomic_DNA"/>
</dbReference>
<evidence type="ECO:0000256" key="6">
    <source>
        <dbReference type="RuleBase" id="RU003943"/>
    </source>
</evidence>
<dbReference type="SUPFAM" id="SSF81345">
    <property type="entry name" value="ABC transporter involved in vitamin B12 uptake, BtuC"/>
    <property type="match status" value="1"/>
</dbReference>
<dbReference type="OrthoDB" id="9804300at2"/>
<feature type="transmembrane region" description="Helical" evidence="7">
    <location>
        <begin position="98"/>
        <end position="118"/>
    </location>
</feature>
<dbReference type="InterPro" id="IPR001626">
    <property type="entry name" value="ABC_TroCD"/>
</dbReference>
<dbReference type="KEGG" id="man:A11S_1969"/>
<evidence type="ECO:0000256" key="7">
    <source>
        <dbReference type="SAM" id="Phobius"/>
    </source>
</evidence>
<dbReference type="PANTHER" id="PTHR30477">
    <property type="entry name" value="ABC-TRANSPORTER METAL-BINDING PROTEIN"/>
    <property type="match status" value="1"/>
</dbReference>